<keyword evidence="1" id="KW-0732">Signal</keyword>
<name>A0A4Y2FKJ9_ARAVE</name>
<reference evidence="2 3" key="1">
    <citation type="journal article" date="2019" name="Sci. Rep.">
        <title>Orb-weaving spider Araneus ventricosus genome elucidates the spidroin gene catalogue.</title>
        <authorList>
            <person name="Kono N."/>
            <person name="Nakamura H."/>
            <person name="Ohtoshi R."/>
            <person name="Moran D.A.P."/>
            <person name="Shinohara A."/>
            <person name="Yoshida Y."/>
            <person name="Fujiwara M."/>
            <person name="Mori M."/>
            <person name="Tomita M."/>
            <person name="Arakawa K."/>
        </authorList>
    </citation>
    <scope>NUCLEOTIDE SEQUENCE [LARGE SCALE GENOMIC DNA]</scope>
</reference>
<dbReference type="AlphaFoldDB" id="A0A4Y2FKJ9"/>
<keyword evidence="3" id="KW-1185">Reference proteome</keyword>
<organism evidence="2 3">
    <name type="scientific">Araneus ventricosus</name>
    <name type="common">Orbweaver spider</name>
    <name type="synonym">Epeira ventricosa</name>
    <dbReference type="NCBI Taxonomy" id="182803"/>
    <lineage>
        <taxon>Eukaryota</taxon>
        <taxon>Metazoa</taxon>
        <taxon>Ecdysozoa</taxon>
        <taxon>Arthropoda</taxon>
        <taxon>Chelicerata</taxon>
        <taxon>Arachnida</taxon>
        <taxon>Araneae</taxon>
        <taxon>Araneomorphae</taxon>
        <taxon>Entelegynae</taxon>
        <taxon>Araneoidea</taxon>
        <taxon>Araneidae</taxon>
        <taxon>Araneus</taxon>
    </lineage>
</organism>
<gene>
    <name evidence="2" type="ORF">AVEN_14801_1</name>
</gene>
<sequence>MLARKLCMALLWLIPIRVERRRVSSSDSWQSLLARVLTYLHLLPSSRSACIGDGTCPLEFHDKFCHGVVGYLRSVLCIESARYMTGGITPNQQNNVNPFFLLRWHLFSIVLPSSK</sequence>
<dbReference type="Proteomes" id="UP000499080">
    <property type="component" value="Unassembled WGS sequence"/>
</dbReference>
<protein>
    <recommendedName>
        <fullName evidence="4">Secreted protein</fullName>
    </recommendedName>
</protein>
<proteinExistence type="predicted"/>
<dbReference type="EMBL" id="BGPR01000946">
    <property type="protein sequence ID" value="GBM40879.1"/>
    <property type="molecule type" value="Genomic_DNA"/>
</dbReference>
<evidence type="ECO:0000313" key="3">
    <source>
        <dbReference type="Proteomes" id="UP000499080"/>
    </source>
</evidence>
<feature type="chain" id="PRO_5021197548" description="Secreted protein" evidence="1">
    <location>
        <begin position="21"/>
        <end position="115"/>
    </location>
</feature>
<evidence type="ECO:0000313" key="2">
    <source>
        <dbReference type="EMBL" id="GBM40879.1"/>
    </source>
</evidence>
<evidence type="ECO:0000256" key="1">
    <source>
        <dbReference type="SAM" id="SignalP"/>
    </source>
</evidence>
<feature type="signal peptide" evidence="1">
    <location>
        <begin position="1"/>
        <end position="20"/>
    </location>
</feature>
<evidence type="ECO:0008006" key="4">
    <source>
        <dbReference type="Google" id="ProtNLM"/>
    </source>
</evidence>
<comment type="caution">
    <text evidence="2">The sequence shown here is derived from an EMBL/GenBank/DDBJ whole genome shotgun (WGS) entry which is preliminary data.</text>
</comment>
<accession>A0A4Y2FKJ9</accession>